<comment type="cofactor">
    <cofactor evidence="1">
        <name>FAD</name>
        <dbReference type="ChEBI" id="CHEBI:57692"/>
    </cofactor>
</comment>
<evidence type="ECO:0000256" key="9">
    <source>
        <dbReference type="ARBA" id="ARBA00023002"/>
    </source>
</evidence>
<comment type="pathway">
    <text evidence="2">Siderophore biosynthesis.</text>
</comment>
<comment type="catalytic activity">
    <reaction evidence="11">
        <text>L-ornithine + NADPH + O2 = N(5)-hydroxy-L-ornithine + NADP(+) + H2O</text>
        <dbReference type="Rhea" id="RHEA:41508"/>
        <dbReference type="ChEBI" id="CHEBI:15377"/>
        <dbReference type="ChEBI" id="CHEBI:15379"/>
        <dbReference type="ChEBI" id="CHEBI:46911"/>
        <dbReference type="ChEBI" id="CHEBI:57783"/>
        <dbReference type="ChEBI" id="CHEBI:58349"/>
        <dbReference type="ChEBI" id="CHEBI:78275"/>
        <dbReference type="EC" id="1.14.13.196"/>
    </reaction>
</comment>
<evidence type="ECO:0000256" key="6">
    <source>
        <dbReference type="ARBA" id="ARBA00022630"/>
    </source>
</evidence>
<dbReference type="SUPFAM" id="SSF51905">
    <property type="entry name" value="FAD/NAD(P)-binding domain"/>
    <property type="match status" value="1"/>
</dbReference>
<dbReference type="Gene3D" id="3.50.50.60">
    <property type="entry name" value="FAD/NAD(P)-binding domain"/>
    <property type="match status" value="2"/>
</dbReference>
<dbReference type="GO" id="GO:0016491">
    <property type="term" value="F:oxidoreductase activity"/>
    <property type="evidence" value="ECO:0007669"/>
    <property type="project" value="UniProtKB-KW"/>
</dbReference>
<dbReference type="Proteomes" id="UP000036893">
    <property type="component" value="Unassembled WGS sequence"/>
</dbReference>
<protein>
    <recommendedName>
        <fullName evidence="5">L-ornithine N(5)-monooxygenase</fullName>
        <ecNumber evidence="4">1.14.13.196</ecNumber>
    </recommendedName>
    <alternativeName>
        <fullName evidence="10">L-ornithine N(5)-oxygenase</fullName>
    </alternativeName>
</protein>
<dbReference type="Pfam" id="PF13434">
    <property type="entry name" value="Lys_Orn_oxgnase"/>
    <property type="match status" value="1"/>
</dbReference>
<dbReference type="InterPro" id="IPR025700">
    <property type="entry name" value="Lys/Orn_oxygenase"/>
</dbReference>
<evidence type="ECO:0000256" key="1">
    <source>
        <dbReference type="ARBA" id="ARBA00001974"/>
    </source>
</evidence>
<evidence type="ECO:0000256" key="3">
    <source>
        <dbReference type="ARBA" id="ARBA00007588"/>
    </source>
</evidence>
<proteinExistence type="inferred from homology"/>
<evidence type="ECO:0000256" key="4">
    <source>
        <dbReference type="ARBA" id="ARBA00012881"/>
    </source>
</evidence>
<reference evidence="14" key="2">
    <citation type="submission" date="2021-01" db="EMBL/GenBank/DDBJ databases">
        <title>Pan-genome distribution and transcriptional activeness of fungal secondary metabolism genes in Aspergillus section Fumigati.</title>
        <authorList>
            <person name="Takahashi H."/>
            <person name="Umemura M."/>
            <person name="Ninomiya A."/>
            <person name="Kusuya Y."/>
            <person name="Urayama S."/>
            <person name="Shimizu M."/>
            <person name="Watanabe A."/>
            <person name="Kamei K."/>
            <person name="Yaguchi T."/>
            <person name="Hagiwara D."/>
        </authorList>
    </citation>
    <scope>NUCLEOTIDE SEQUENCE</scope>
    <source>
        <strain evidence="14">IFM 46973</strain>
    </source>
</reference>
<dbReference type="GeneID" id="66990837"/>
<evidence type="ECO:0000256" key="11">
    <source>
        <dbReference type="ARBA" id="ARBA00047598"/>
    </source>
</evidence>
<evidence type="ECO:0000256" key="2">
    <source>
        <dbReference type="ARBA" id="ARBA00004924"/>
    </source>
</evidence>
<evidence type="ECO:0000256" key="12">
    <source>
        <dbReference type="ARBA" id="ARBA00049248"/>
    </source>
</evidence>
<organism evidence="14 15">
    <name type="scientific">Aspergillus udagawae</name>
    <dbReference type="NCBI Taxonomy" id="91492"/>
    <lineage>
        <taxon>Eukaryota</taxon>
        <taxon>Fungi</taxon>
        <taxon>Dikarya</taxon>
        <taxon>Ascomycota</taxon>
        <taxon>Pezizomycotina</taxon>
        <taxon>Eurotiomycetes</taxon>
        <taxon>Eurotiomycetidae</taxon>
        <taxon>Eurotiales</taxon>
        <taxon>Aspergillaceae</taxon>
        <taxon>Aspergillus</taxon>
        <taxon>Aspergillus subgen. Fumigati</taxon>
    </lineage>
</organism>
<dbReference type="PANTHER" id="PTHR38663">
    <property type="match status" value="1"/>
</dbReference>
<keyword evidence="8" id="KW-0521">NADP</keyword>
<dbReference type="PANTHER" id="PTHR38663:SF1">
    <property type="entry name" value="L-ORNITHINE N(5)-MONOOXYGENASE"/>
    <property type="match status" value="1"/>
</dbReference>
<dbReference type="InterPro" id="IPR036188">
    <property type="entry name" value="FAD/NAD-bd_sf"/>
</dbReference>
<comment type="similarity">
    <text evidence="3">Belongs to the lysine N(6)-hydroxylase/L-ornithine N(5)-oxygenase family.</text>
</comment>
<evidence type="ECO:0000256" key="5">
    <source>
        <dbReference type="ARBA" id="ARBA00018612"/>
    </source>
</evidence>
<dbReference type="EC" id="1.14.13.196" evidence="4"/>
<evidence type="ECO:0000256" key="10">
    <source>
        <dbReference type="ARBA" id="ARBA00030351"/>
    </source>
</evidence>
<evidence type="ECO:0000256" key="7">
    <source>
        <dbReference type="ARBA" id="ARBA00022827"/>
    </source>
</evidence>
<dbReference type="EMBL" id="BBXM02000002">
    <property type="protein sequence ID" value="GIC86983.1"/>
    <property type="molecule type" value="Genomic_DNA"/>
</dbReference>
<name>A0A8E0UX01_9EURO</name>
<keyword evidence="6" id="KW-0285">Flavoprotein</keyword>
<feature type="compositionally biased region" description="Polar residues" evidence="13">
    <location>
        <begin position="21"/>
        <end position="32"/>
    </location>
</feature>
<keyword evidence="9" id="KW-0560">Oxidoreductase</keyword>
<accession>A0A8E0UX01</accession>
<keyword evidence="7" id="KW-0274">FAD</keyword>
<gene>
    <name evidence="14" type="ORF">Aud_003361</name>
</gene>
<dbReference type="RefSeq" id="XP_043144249.1">
    <property type="nucleotide sequence ID" value="XM_043288314.1"/>
</dbReference>
<comment type="caution">
    <text evidence="14">The sequence shown here is derived from an EMBL/GenBank/DDBJ whole genome shotgun (WGS) entry which is preliminary data.</text>
</comment>
<feature type="compositionally biased region" description="Basic and acidic residues" evidence="13">
    <location>
        <begin position="104"/>
        <end position="113"/>
    </location>
</feature>
<evidence type="ECO:0000256" key="8">
    <source>
        <dbReference type="ARBA" id="ARBA00022857"/>
    </source>
</evidence>
<evidence type="ECO:0000313" key="14">
    <source>
        <dbReference type="EMBL" id="GIC86983.1"/>
    </source>
</evidence>
<feature type="region of interest" description="Disordered" evidence="13">
    <location>
        <begin position="104"/>
        <end position="163"/>
    </location>
</feature>
<feature type="compositionally biased region" description="Low complexity" evidence="13">
    <location>
        <begin position="123"/>
        <end position="149"/>
    </location>
</feature>
<evidence type="ECO:0000256" key="13">
    <source>
        <dbReference type="SAM" id="MobiDB-lite"/>
    </source>
</evidence>
<sequence>MAFPHIAIILSQAASPHRPSSAIQQPNTMSKTQPPPSFPIPTLHDVIIIGAGPCGLAVAARLNEATPSAMFTDEEHQRYHWINKHSGRMALVQAHGKKLNAVRAEKWQSYDKRQHQRLRRRSSSSSTASDSSGGGSLSSPPSLSSSPSSVDGHETQATGRRGGISMLVLDGTAAGWMERWHRAFRTLEIAQLRSPMFFHVDPADRDGMLAYTQETGRDRDLWEIPGCVGKEVSKHKKKKRLRGKPVAIGEVEIDERDRKDYFSPSTGLFADYCASIIERYGLDAPGLVLQNEVDDIRYGFHEEISPGEKIFTVTAGDGRRFYSRAAVLAIGPGKTKAFPFELSAEEKMGACHSSEIQTFPSPNVKRKIQQRQETNVVVVGGGLSSAQIVDMAVRKGVTKVWFLMRSDLKVKHFDISLPWMGKFRNFEKAAFWGADTDEERLEMIKIARNGGSMTPRYQKIVKHHAARNRVSLHTRTVIRSKEYCPSSQTWRLSTDPPIPDLPPVDYIYCATGMKCDVQELPLLNQMHRDYPIETKQGLPCITDDLMWRPDVPLFVTGRLASLRIGPGAPNLEGARLGAERITWAMEEVLGRKEAEDDEVGRSRKCFCGLGNRYAELLNEGELDWEE</sequence>
<dbReference type="AlphaFoldDB" id="A0A8E0UX01"/>
<evidence type="ECO:0000313" key="15">
    <source>
        <dbReference type="Proteomes" id="UP000036893"/>
    </source>
</evidence>
<comment type="catalytic activity">
    <reaction evidence="12">
        <text>L-ornithine + NADH + O2 = N(5)-hydroxy-L-ornithine + NAD(+) + H2O</text>
        <dbReference type="Rhea" id="RHEA:41512"/>
        <dbReference type="ChEBI" id="CHEBI:15377"/>
        <dbReference type="ChEBI" id="CHEBI:15379"/>
        <dbReference type="ChEBI" id="CHEBI:46911"/>
        <dbReference type="ChEBI" id="CHEBI:57540"/>
        <dbReference type="ChEBI" id="CHEBI:57945"/>
        <dbReference type="ChEBI" id="CHEBI:78275"/>
        <dbReference type="EC" id="1.14.13.196"/>
    </reaction>
</comment>
<feature type="region of interest" description="Disordered" evidence="13">
    <location>
        <begin position="14"/>
        <end position="35"/>
    </location>
</feature>
<reference evidence="14" key="1">
    <citation type="journal article" date="2015" name="Genome Announc.">
        <title>Draft Genome Sequence of the Pathogenic Filamentous Fungus Aspergillus udagawae Strain IFM 46973T.</title>
        <authorList>
            <person name="Kusuya Y."/>
            <person name="Takahashi-Nakaguchi A."/>
            <person name="Takahashi H."/>
            <person name="Yaguchi T."/>
        </authorList>
    </citation>
    <scope>NUCLEOTIDE SEQUENCE</scope>
    <source>
        <strain evidence="14">IFM 46973</strain>
    </source>
</reference>